<dbReference type="CDD" id="cd04301">
    <property type="entry name" value="NAT_SF"/>
    <property type="match status" value="1"/>
</dbReference>
<dbReference type="SUPFAM" id="SSF55729">
    <property type="entry name" value="Acyl-CoA N-acyltransferases (Nat)"/>
    <property type="match status" value="1"/>
</dbReference>
<gene>
    <name evidence="2" type="ORF">UN64_08935</name>
</gene>
<dbReference type="Gene3D" id="3.40.630.30">
    <property type="match status" value="1"/>
</dbReference>
<dbReference type="AlphaFoldDB" id="A0A1V3G768"/>
<dbReference type="EMBL" id="MQMF01000002">
    <property type="protein sequence ID" value="OOE12231.1"/>
    <property type="molecule type" value="Genomic_DNA"/>
</dbReference>
<sequence length="278" mass="31764">MIVKADQTMHEKVMNYLSDEPALNLFIIADIENFGYETDFQEIWIELDDEEQIQGILLRYMGNYLPYAKGTINAKDFSKIINKDTKYEMLSGKKEITEQFRPYVKFERTKETYFAELKDNSLLNKNSSREGIQQAGLQDVDSLIELKLQIKEFTIRATARQSLEQALKTKTGRTYFMKEGKIVVSCASTTAENSLSAMIVGVCSHPEKRNQGLATQCMEALCHDVLSQGKALCLFYDNPKAGSIYKRLGFKDIGMWSMNFPVHMTVSENNITKEPLIK</sequence>
<reference evidence="2 3" key="1">
    <citation type="submission" date="2016-11" db="EMBL/GenBank/DDBJ databases">
        <authorList>
            <person name="Jaros S."/>
            <person name="Januszkiewicz K."/>
            <person name="Wedrychowicz H."/>
        </authorList>
    </citation>
    <scope>NUCLEOTIDE SEQUENCE [LARGE SCALE GENOMIC DNA]</scope>
    <source>
        <strain evidence="2 3">Con a/3</strain>
    </source>
</reference>
<accession>A0A1V3G768</accession>
<feature type="domain" description="N-acetyltransferase" evidence="1">
    <location>
        <begin position="130"/>
        <end position="269"/>
    </location>
</feature>
<dbReference type="Pfam" id="PF12746">
    <property type="entry name" value="GNAT_acetyltran"/>
    <property type="match status" value="1"/>
</dbReference>
<evidence type="ECO:0000259" key="1">
    <source>
        <dbReference type="PROSITE" id="PS51186"/>
    </source>
</evidence>
<dbReference type="OrthoDB" id="248489at2"/>
<comment type="caution">
    <text evidence="2">The sequence shown here is derived from an EMBL/GenBank/DDBJ whole genome shotgun (WGS) entry which is preliminary data.</text>
</comment>
<evidence type="ECO:0000313" key="3">
    <source>
        <dbReference type="Proteomes" id="UP000188597"/>
    </source>
</evidence>
<protein>
    <recommendedName>
        <fullName evidence="1">N-acetyltransferase domain-containing protein</fullName>
    </recommendedName>
</protein>
<evidence type="ECO:0000313" key="2">
    <source>
        <dbReference type="EMBL" id="OOE12231.1"/>
    </source>
</evidence>
<dbReference type="InterPro" id="IPR027365">
    <property type="entry name" value="GNAT_acetyltra_YdfB-like"/>
</dbReference>
<dbReference type="InterPro" id="IPR016181">
    <property type="entry name" value="Acyl_CoA_acyltransferase"/>
</dbReference>
<dbReference type="PROSITE" id="PS51186">
    <property type="entry name" value="GNAT"/>
    <property type="match status" value="1"/>
</dbReference>
<dbReference type="InterPro" id="IPR000182">
    <property type="entry name" value="GNAT_dom"/>
</dbReference>
<dbReference type="GO" id="GO:0016747">
    <property type="term" value="F:acyltransferase activity, transferring groups other than amino-acyl groups"/>
    <property type="evidence" value="ECO:0007669"/>
    <property type="project" value="InterPro"/>
</dbReference>
<organism evidence="2 3">
    <name type="scientific">Fictibacillus arsenicus</name>
    <dbReference type="NCBI Taxonomy" id="255247"/>
    <lineage>
        <taxon>Bacteria</taxon>
        <taxon>Bacillati</taxon>
        <taxon>Bacillota</taxon>
        <taxon>Bacilli</taxon>
        <taxon>Bacillales</taxon>
        <taxon>Fictibacillaceae</taxon>
        <taxon>Fictibacillus</taxon>
    </lineage>
</organism>
<dbReference type="RefSeq" id="WP_077361851.1">
    <property type="nucleotide sequence ID" value="NZ_MQMF01000002.1"/>
</dbReference>
<name>A0A1V3G768_9BACL</name>
<proteinExistence type="predicted"/>
<dbReference type="Proteomes" id="UP000188597">
    <property type="component" value="Unassembled WGS sequence"/>
</dbReference>